<gene>
    <name evidence="6" type="ORF">BGW38_006739</name>
</gene>
<feature type="region of interest" description="Disordered" evidence="3">
    <location>
        <begin position="425"/>
        <end position="612"/>
    </location>
</feature>
<feature type="chain" id="PRO_5040318975" description="Kelch motif-containing protein" evidence="5">
    <location>
        <begin position="24"/>
        <end position="868"/>
    </location>
</feature>
<feature type="compositionally biased region" description="Low complexity" evidence="3">
    <location>
        <begin position="352"/>
        <end position="361"/>
    </location>
</feature>
<proteinExistence type="predicted"/>
<dbReference type="OrthoDB" id="432528at2759"/>
<name>A0A9P6KAK1_9FUNG</name>
<dbReference type="Proteomes" id="UP000780801">
    <property type="component" value="Unassembled WGS sequence"/>
</dbReference>
<feature type="signal peptide" evidence="5">
    <location>
        <begin position="1"/>
        <end position="23"/>
    </location>
</feature>
<comment type="caution">
    <text evidence="6">The sequence shown here is derived from an EMBL/GenBank/DDBJ whole genome shotgun (WGS) entry which is preliminary data.</text>
</comment>
<keyword evidence="4" id="KW-0812">Transmembrane</keyword>
<dbReference type="EMBL" id="JAABOA010004346">
    <property type="protein sequence ID" value="KAF9577811.1"/>
    <property type="molecule type" value="Genomic_DNA"/>
</dbReference>
<keyword evidence="7" id="KW-1185">Reference proteome</keyword>
<feature type="compositionally biased region" description="Basic and acidic residues" evidence="3">
    <location>
        <begin position="495"/>
        <end position="542"/>
    </location>
</feature>
<dbReference type="Pfam" id="PF24681">
    <property type="entry name" value="Kelch_KLHDC2_KLHL20_DRC7"/>
    <property type="match status" value="1"/>
</dbReference>
<organism evidence="6 7">
    <name type="scientific">Lunasporangiospora selenospora</name>
    <dbReference type="NCBI Taxonomy" id="979761"/>
    <lineage>
        <taxon>Eukaryota</taxon>
        <taxon>Fungi</taxon>
        <taxon>Fungi incertae sedis</taxon>
        <taxon>Mucoromycota</taxon>
        <taxon>Mortierellomycotina</taxon>
        <taxon>Mortierellomycetes</taxon>
        <taxon>Mortierellales</taxon>
        <taxon>Mortierellaceae</taxon>
        <taxon>Lunasporangiospora</taxon>
    </lineage>
</organism>
<protein>
    <recommendedName>
        <fullName evidence="8">Kelch motif-containing protein</fullName>
    </recommendedName>
</protein>
<accession>A0A9P6KAK1</accession>
<dbReference type="PANTHER" id="PTHR46093">
    <property type="entry name" value="ACYL-COA-BINDING DOMAIN-CONTAINING PROTEIN 5"/>
    <property type="match status" value="1"/>
</dbReference>
<feature type="compositionally biased region" description="Basic and acidic residues" evidence="3">
    <location>
        <begin position="704"/>
        <end position="723"/>
    </location>
</feature>
<dbReference type="InterPro" id="IPR011043">
    <property type="entry name" value="Gal_Oxase/kelch_b-propeller"/>
</dbReference>
<keyword evidence="4" id="KW-1133">Transmembrane helix</keyword>
<evidence type="ECO:0000256" key="1">
    <source>
        <dbReference type="ARBA" id="ARBA00022441"/>
    </source>
</evidence>
<feature type="non-terminal residue" evidence="6">
    <location>
        <position position="1"/>
    </location>
</feature>
<feature type="transmembrane region" description="Helical" evidence="4">
    <location>
        <begin position="396"/>
        <end position="420"/>
    </location>
</feature>
<dbReference type="AlphaFoldDB" id="A0A9P6KAK1"/>
<keyword evidence="1" id="KW-0880">Kelch repeat</keyword>
<feature type="compositionally biased region" description="Gly residues" evidence="3">
    <location>
        <begin position="770"/>
        <end position="794"/>
    </location>
</feature>
<evidence type="ECO:0000313" key="6">
    <source>
        <dbReference type="EMBL" id="KAF9577811.1"/>
    </source>
</evidence>
<keyword evidence="5" id="KW-0732">Signal</keyword>
<dbReference type="InterPro" id="IPR015915">
    <property type="entry name" value="Kelch-typ_b-propeller"/>
</dbReference>
<feature type="compositionally biased region" description="Polar residues" evidence="3">
    <location>
        <begin position="827"/>
        <end position="851"/>
    </location>
</feature>
<keyword evidence="4" id="KW-0472">Membrane</keyword>
<sequence>PRWWPHLGLCTTLFILAATLVHSQRPVPASTTGGTTYASTFVEGRLFYITSLGARISMMIDLSVPWSIGNYTYKELTFPRGDFYSVAFTKDLKTIYGFEDGNMGQKHTIKTNSWEDVLNTTQMLPRKPEKMRGDPGTALDPISGNIYFAAGDTNINNPGVKLGGMTPGEYETSEGKRGLFMTALESDTWREAYFAWSSLWNRIVVFGSTGDSVNTRMTWNTMYITDGRSWNRTNTTGTVPVPRESPCMISVYNGTKIAIFGGSSHEGSQFKSDFYILDLETKVWTQGASAGAGGARSRMACASTNDYFIVYGGINSFTEASTQKHLMIYNMRTKEWVEDYTPARYVPPKPVDNTTTTTTNTGEGGATGTDDPGDLSPEETAKVSSLPKKQEQAVNLPLIIGATAGGVVVFLNTVGLIVCLTRRRNKRRNEERRKYRERWDRRDRRDGRDDSTEWGDREYKARSSHRAPSNGRSTRDMLKDGHQNGGYDQDFQENLNRHEYRDGRGDRGYRGDYGKLNHQDNSNRHEFDDDNDKRRLRGDNDMLRPQGNYDRRDLQDDHDRRPLQYEYEREYRENQESHALHASYDNRGQRGYQEGPEPEDFNNGRFDGREMLTKGTREDQLNEYEMSMKKSSQDASQSWKPQLAAPSTRSRWQDDGFDRGVNVEEDQGYYLQAHDNGYDSIGMDARGGNENSSYILGRTGDLPPTRENEYIDPRSSMRSEVPRPMEITSQPRREVSYDGFNEGSRGGNAYDGSAGGRSRGYGESTLISGLNGGQAASGGGLTASGSALGGGSHGSGRRSDFGGSPAESTRRINYTQLQSPLLEEDSVSMQSGSQQSKGTHSQQGSAFDTRYWYQQSSEATLNANKQPR</sequence>
<evidence type="ECO:0000256" key="3">
    <source>
        <dbReference type="SAM" id="MobiDB-lite"/>
    </source>
</evidence>
<evidence type="ECO:0000313" key="7">
    <source>
        <dbReference type="Proteomes" id="UP000780801"/>
    </source>
</evidence>
<dbReference type="PANTHER" id="PTHR46093:SF18">
    <property type="entry name" value="FIBRONECTIN TYPE-III DOMAIN-CONTAINING PROTEIN"/>
    <property type="match status" value="1"/>
</dbReference>
<evidence type="ECO:0000256" key="4">
    <source>
        <dbReference type="SAM" id="Phobius"/>
    </source>
</evidence>
<evidence type="ECO:0000256" key="2">
    <source>
        <dbReference type="ARBA" id="ARBA00022737"/>
    </source>
</evidence>
<evidence type="ECO:0000256" key="5">
    <source>
        <dbReference type="SAM" id="SignalP"/>
    </source>
</evidence>
<feature type="compositionally biased region" description="Basic and acidic residues" evidence="3">
    <location>
        <begin position="549"/>
        <end position="579"/>
    </location>
</feature>
<dbReference type="SUPFAM" id="SSF50965">
    <property type="entry name" value="Galactose oxidase, central domain"/>
    <property type="match status" value="1"/>
</dbReference>
<feature type="region of interest" description="Disordered" evidence="3">
    <location>
        <begin position="344"/>
        <end position="390"/>
    </location>
</feature>
<feature type="non-terminal residue" evidence="6">
    <location>
        <position position="868"/>
    </location>
</feature>
<evidence type="ECO:0008006" key="8">
    <source>
        <dbReference type="Google" id="ProtNLM"/>
    </source>
</evidence>
<feature type="compositionally biased region" description="Basic and acidic residues" evidence="3">
    <location>
        <begin position="473"/>
        <end position="482"/>
    </location>
</feature>
<feature type="region of interest" description="Disordered" evidence="3">
    <location>
        <begin position="625"/>
        <end position="656"/>
    </location>
</feature>
<feature type="compositionally biased region" description="Basic and acidic residues" evidence="3">
    <location>
        <begin position="428"/>
        <end position="461"/>
    </location>
</feature>
<keyword evidence="2" id="KW-0677">Repeat</keyword>
<feature type="compositionally biased region" description="Polar residues" evidence="3">
    <location>
        <begin position="633"/>
        <end position="650"/>
    </location>
</feature>
<dbReference type="Gene3D" id="2.120.10.80">
    <property type="entry name" value="Kelch-type beta propeller"/>
    <property type="match status" value="1"/>
</dbReference>
<feature type="region of interest" description="Disordered" evidence="3">
    <location>
        <begin position="681"/>
        <end position="851"/>
    </location>
</feature>
<reference evidence="6" key="1">
    <citation type="journal article" date="2020" name="Fungal Divers.">
        <title>Resolving the Mortierellaceae phylogeny through synthesis of multi-gene phylogenetics and phylogenomics.</title>
        <authorList>
            <person name="Vandepol N."/>
            <person name="Liber J."/>
            <person name="Desiro A."/>
            <person name="Na H."/>
            <person name="Kennedy M."/>
            <person name="Barry K."/>
            <person name="Grigoriev I.V."/>
            <person name="Miller A.N."/>
            <person name="O'Donnell K."/>
            <person name="Stajich J.E."/>
            <person name="Bonito G."/>
        </authorList>
    </citation>
    <scope>NUCLEOTIDE SEQUENCE</scope>
    <source>
        <strain evidence="6">KOD1015</strain>
    </source>
</reference>